<evidence type="ECO:0000259" key="5">
    <source>
        <dbReference type="PROSITE" id="PS50110"/>
    </source>
</evidence>
<proteinExistence type="predicted"/>
<dbReference type="InterPro" id="IPR011006">
    <property type="entry name" value="CheY-like_superfamily"/>
</dbReference>
<dbReference type="SUPFAM" id="SSF46894">
    <property type="entry name" value="C-terminal effector domain of the bipartite response regulators"/>
    <property type="match status" value="1"/>
</dbReference>
<dbReference type="KEGG" id="lvi:G7068_08515"/>
<dbReference type="InterPro" id="IPR039420">
    <property type="entry name" value="WalR-like"/>
</dbReference>
<dbReference type="CDD" id="cd06170">
    <property type="entry name" value="LuxR_C_like"/>
    <property type="match status" value="1"/>
</dbReference>
<dbReference type="PANTHER" id="PTHR43214">
    <property type="entry name" value="TWO-COMPONENT RESPONSE REGULATOR"/>
    <property type="match status" value="1"/>
</dbReference>
<feature type="modified residue" description="4-aspartylphosphate" evidence="3">
    <location>
        <position position="53"/>
    </location>
</feature>
<reference evidence="6 7" key="1">
    <citation type="submission" date="2020-03" db="EMBL/GenBank/DDBJ databases">
        <title>Leucobacter sp. nov., isolated from beetles.</title>
        <authorList>
            <person name="Hyun D.-W."/>
            <person name="Bae J.-W."/>
        </authorList>
    </citation>
    <scope>NUCLEOTIDE SEQUENCE [LARGE SCALE GENOMIC DNA]</scope>
    <source>
        <strain evidence="6 7">HDW9C</strain>
    </source>
</reference>
<name>A0A6G7XJR2_9MICO</name>
<gene>
    <name evidence="6" type="ORF">G7068_08515</name>
</gene>
<dbReference type="Pfam" id="PF00072">
    <property type="entry name" value="Response_reg"/>
    <property type="match status" value="1"/>
</dbReference>
<dbReference type="AlphaFoldDB" id="A0A6G7XJR2"/>
<evidence type="ECO:0000256" key="2">
    <source>
        <dbReference type="ARBA" id="ARBA00023125"/>
    </source>
</evidence>
<dbReference type="PROSITE" id="PS00622">
    <property type="entry name" value="HTH_LUXR_1"/>
    <property type="match status" value="1"/>
</dbReference>
<dbReference type="PRINTS" id="PR00038">
    <property type="entry name" value="HTHLUXR"/>
</dbReference>
<keyword evidence="1 3" id="KW-0597">Phosphoprotein</keyword>
<dbReference type="InterPro" id="IPR058245">
    <property type="entry name" value="NreC/VraR/RcsB-like_REC"/>
</dbReference>
<dbReference type="GO" id="GO:0006355">
    <property type="term" value="P:regulation of DNA-templated transcription"/>
    <property type="evidence" value="ECO:0007669"/>
    <property type="project" value="InterPro"/>
</dbReference>
<dbReference type="GO" id="GO:0003677">
    <property type="term" value="F:DNA binding"/>
    <property type="evidence" value="ECO:0007669"/>
    <property type="project" value="UniProtKB-KW"/>
</dbReference>
<dbReference type="Proteomes" id="UP000502677">
    <property type="component" value="Chromosome"/>
</dbReference>
<evidence type="ECO:0000313" key="7">
    <source>
        <dbReference type="Proteomes" id="UP000502677"/>
    </source>
</evidence>
<evidence type="ECO:0000256" key="3">
    <source>
        <dbReference type="PROSITE-ProRule" id="PRU00169"/>
    </source>
</evidence>
<dbReference type="PANTHER" id="PTHR43214:SF40">
    <property type="entry name" value="TRANSCRIPTIONAL REGULATORY PROTEIN LNRK"/>
    <property type="match status" value="1"/>
</dbReference>
<protein>
    <submittedName>
        <fullName evidence="6">Response regulator transcription factor</fullName>
    </submittedName>
</protein>
<dbReference type="EMBL" id="CP049863">
    <property type="protein sequence ID" value="QIK64783.1"/>
    <property type="molecule type" value="Genomic_DNA"/>
</dbReference>
<accession>A0A6G7XJR2</accession>
<feature type="domain" description="HTH luxR-type" evidence="4">
    <location>
        <begin position="144"/>
        <end position="209"/>
    </location>
</feature>
<organism evidence="6 7">
    <name type="scientific">Leucobacter viscericola</name>
    <dbReference type="NCBI Taxonomy" id="2714935"/>
    <lineage>
        <taxon>Bacteria</taxon>
        <taxon>Bacillati</taxon>
        <taxon>Actinomycetota</taxon>
        <taxon>Actinomycetes</taxon>
        <taxon>Micrococcales</taxon>
        <taxon>Microbacteriaceae</taxon>
        <taxon>Leucobacter</taxon>
    </lineage>
</organism>
<evidence type="ECO:0000256" key="1">
    <source>
        <dbReference type="ARBA" id="ARBA00022553"/>
    </source>
</evidence>
<sequence>MRVLIADDEELVRHALRIFVESSAQMEVVGEATTGLDAVRQCAAQSPDIVLMDIQMPQMDGIEATRNIVTQMPNIRVIAITSFLTERHIVSALKAGATGYLVKDTPPAAVIQAILEVHEGRSVLSPQVTRELVATVQRDGEEGAFSRREPLTARETSIVEKLAQGKSNLEIAAELHIAEATVKSNLRRVMQKWEVRDRVQVLIAAVRNGTVSL</sequence>
<keyword evidence="2" id="KW-0238">DNA-binding</keyword>
<evidence type="ECO:0000313" key="6">
    <source>
        <dbReference type="EMBL" id="QIK64783.1"/>
    </source>
</evidence>
<dbReference type="InterPro" id="IPR001789">
    <property type="entry name" value="Sig_transdc_resp-reg_receiver"/>
</dbReference>
<dbReference type="InterPro" id="IPR000792">
    <property type="entry name" value="Tscrpt_reg_LuxR_C"/>
</dbReference>
<dbReference type="CDD" id="cd17535">
    <property type="entry name" value="REC_NarL-like"/>
    <property type="match status" value="1"/>
</dbReference>
<dbReference type="Gene3D" id="3.40.50.2300">
    <property type="match status" value="1"/>
</dbReference>
<evidence type="ECO:0000259" key="4">
    <source>
        <dbReference type="PROSITE" id="PS50043"/>
    </source>
</evidence>
<dbReference type="InterPro" id="IPR016032">
    <property type="entry name" value="Sig_transdc_resp-reg_C-effctor"/>
</dbReference>
<feature type="domain" description="Response regulatory" evidence="5">
    <location>
        <begin position="2"/>
        <end position="118"/>
    </location>
</feature>
<dbReference type="GO" id="GO:0000160">
    <property type="term" value="P:phosphorelay signal transduction system"/>
    <property type="evidence" value="ECO:0007669"/>
    <property type="project" value="InterPro"/>
</dbReference>
<dbReference type="SUPFAM" id="SSF52172">
    <property type="entry name" value="CheY-like"/>
    <property type="match status" value="1"/>
</dbReference>
<dbReference type="SMART" id="SM00448">
    <property type="entry name" value="REC"/>
    <property type="match status" value="1"/>
</dbReference>
<dbReference type="PROSITE" id="PS50110">
    <property type="entry name" value="RESPONSE_REGULATORY"/>
    <property type="match status" value="1"/>
</dbReference>
<keyword evidence="7" id="KW-1185">Reference proteome</keyword>
<dbReference type="Pfam" id="PF00196">
    <property type="entry name" value="GerE"/>
    <property type="match status" value="1"/>
</dbReference>
<dbReference type="PROSITE" id="PS50043">
    <property type="entry name" value="HTH_LUXR_2"/>
    <property type="match status" value="1"/>
</dbReference>
<dbReference type="SMART" id="SM00421">
    <property type="entry name" value="HTH_LUXR"/>
    <property type="match status" value="1"/>
</dbReference>